<name>A0A1M5FKR5_9BACT</name>
<accession>A0A1M5FKR5</accession>
<keyword evidence="2" id="KW-1185">Reference proteome</keyword>
<dbReference type="EMBL" id="FQUO01000014">
    <property type="protein sequence ID" value="SHF92120.1"/>
    <property type="molecule type" value="Genomic_DNA"/>
</dbReference>
<reference evidence="1 2" key="1">
    <citation type="submission" date="2016-11" db="EMBL/GenBank/DDBJ databases">
        <authorList>
            <person name="Jaros S."/>
            <person name="Januszkiewicz K."/>
            <person name="Wedrychowicz H."/>
        </authorList>
    </citation>
    <scope>NUCLEOTIDE SEQUENCE [LARGE SCALE GENOMIC DNA]</scope>
    <source>
        <strain evidence="1 2">DSM 26897</strain>
    </source>
</reference>
<gene>
    <name evidence="1" type="ORF">SAMN05444008_11452</name>
</gene>
<dbReference type="RefSeq" id="WP_073045602.1">
    <property type="nucleotide sequence ID" value="NZ_FQUO01000014.1"/>
</dbReference>
<protein>
    <submittedName>
        <fullName evidence="1">Uncharacterized protein</fullName>
    </submittedName>
</protein>
<organism evidence="1 2">
    <name type="scientific">Cnuella takakiae</name>
    <dbReference type="NCBI Taxonomy" id="1302690"/>
    <lineage>
        <taxon>Bacteria</taxon>
        <taxon>Pseudomonadati</taxon>
        <taxon>Bacteroidota</taxon>
        <taxon>Chitinophagia</taxon>
        <taxon>Chitinophagales</taxon>
        <taxon>Chitinophagaceae</taxon>
        <taxon>Cnuella</taxon>
    </lineage>
</organism>
<dbReference type="Proteomes" id="UP000184368">
    <property type="component" value="Unassembled WGS sequence"/>
</dbReference>
<dbReference type="AlphaFoldDB" id="A0A1M5FKR5"/>
<sequence>MESEYFKAGIPPFLPAQISFVHTSILNEKGKGLVGAKNNAAILGIAAFTKFKQVLLSWA</sequence>
<dbReference type="OrthoDB" id="3185462at2"/>
<evidence type="ECO:0000313" key="1">
    <source>
        <dbReference type="EMBL" id="SHF92120.1"/>
    </source>
</evidence>
<evidence type="ECO:0000313" key="2">
    <source>
        <dbReference type="Proteomes" id="UP000184368"/>
    </source>
</evidence>
<proteinExistence type="predicted"/>